<dbReference type="EMBL" id="QQAV01000010">
    <property type="protein sequence ID" value="RDI20702.1"/>
    <property type="molecule type" value="Genomic_DNA"/>
</dbReference>
<evidence type="ECO:0000313" key="10">
    <source>
        <dbReference type="Proteomes" id="UP000255265"/>
    </source>
</evidence>
<dbReference type="Pfam" id="PF05840">
    <property type="entry name" value="Phage_GPA"/>
    <property type="match status" value="1"/>
</dbReference>
<keyword evidence="4" id="KW-0540">Nuclease</keyword>
<comment type="similarity">
    <text evidence="2">Belongs to the phage GPA family.</text>
</comment>
<evidence type="ECO:0000256" key="2">
    <source>
        <dbReference type="ARBA" id="ARBA00009260"/>
    </source>
</evidence>
<reference evidence="9 10" key="1">
    <citation type="submission" date="2018-07" db="EMBL/GenBank/DDBJ databases">
        <title>Genomic Encyclopedia of Type Strains, Phase IV (KMG-IV): sequencing the most valuable type-strain genomes for metagenomic binning, comparative biology and taxonomic classification.</title>
        <authorList>
            <person name="Goeker M."/>
        </authorList>
    </citation>
    <scope>NUCLEOTIDE SEQUENCE [LARGE SCALE GENOMIC DNA]</scope>
    <source>
        <strain evidence="9 10">DSM 21352</strain>
    </source>
</reference>
<keyword evidence="3" id="KW-0235">DNA replication</keyword>
<sequence>MQRFRAQAKSPIARELPTGGIGDWRANAPRLAHVDEHMARVLACAPAGWKAAIERRFAYAPPPLMQAGEPLEQALQQPPEWAQAWDLLQAVADFEDEFGGAGRWNLADEEIRDLAARLAEDVRRKQERMRHFGATLPERLDEVRTFVRRVGVYEDKPIDGEPAIARAECPKWWRRRLRTHVARAVEAGAVRLGLVHVGRGGYVSQDGLARRRAQLSRNAEALRGSLLRNEAGQVWRLDELVALGTANPVIRGGELMTRIRGAEDYADARAHVGLFVTLTLPSRFHAMRQVGGRSRPNPKFCGATPREGQLWLRDKWQKTRSALQRAGVRMYGLRVAEPHHDATPHWHMLVWAEDEAGAQAIEAVVRHYWLSEDGDERGAQANRINVKRMVRGGAAGYVAKYIAKSVGHVALAEHLDVADGQQLTMDLGPWEPKDAREPAAEQHGGAAGHQRVDAWAATWGIRQFQTFGMPSVTVWRELRRVTADQLELFQREGDRDTVRAHQACHRRGALRADWRLFMEAMGGHALRRTAWHLRCAFRHVEPGQCNRYGDEVKVGRLVGLVAQRGRMCGRWLVSRRMGWLPIAHVPVMEPRPEDAENAEGTAQDEATAVVDGDAAGQGAADAAAEAARKQDERTVIRRGRPVIPLPDRAALPPAWTCFNNCTARLTGDTLRQLLNAGEAWQAPHDSDWIEPPPPIRPATTPNRPAPLPGTTWVPPCSVRAVPEAPLFPATNTLAGVAARLRAEHRMAEALEA</sequence>
<feature type="compositionally biased region" description="Basic and acidic residues" evidence="7">
    <location>
        <begin position="431"/>
        <end position="440"/>
    </location>
</feature>
<evidence type="ECO:0000256" key="5">
    <source>
        <dbReference type="ARBA" id="ARBA00022759"/>
    </source>
</evidence>
<keyword evidence="10" id="KW-1185">Reference proteome</keyword>
<gene>
    <name evidence="9" type="ORF">DFR41_110110</name>
</gene>
<dbReference type="InterPro" id="IPR008766">
    <property type="entry name" value="Replication_gene_A-like"/>
</dbReference>
<evidence type="ECO:0000313" key="9">
    <source>
        <dbReference type="EMBL" id="RDI20702.1"/>
    </source>
</evidence>
<evidence type="ECO:0000256" key="4">
    <source>
        <dbReference type="ARBA" id="ARBA00022722"/>
    </source>
</evidence>
<protein>
    <submittedName>
        <fullName evidence="9">Bacteriophage replication gene A protein</fullName>
    </submittedName>
</protein>
<dbReference type="Proteomes" id="UP000255265">
    <property type="component" value="Unassembled WGS sequence"/>
</dbReference>
<name>A0A370F872_9BURK</name>
<dbReference type="GO" id="GO:0004519">
    <property type="term" value="F:endonuclease activity"/>
    <property type="evidence" value="ECO:0007669"/>
    <property type="project" value="UniProtKB-KW"/>
</dbReference>
<dbReference type="GO" id="GO:0006260">
    <property type="term" value="P:DNA replication"/>
    <property type="evidence" value="ECO:0007669"/>
    <property type="project" value="UniProtKB-KW"/>
</dbReference>
<dbReference type="RefSeq" id="WP_244917827.1">
    <property type="nucleotide sequence ID" value="NZ_QQAV01000010.1"/>
</dbReference>
<keyword evidence="5" id="KW-0255">Endonuclease</keyword>
<evidence type="ECO:0000259" key="8">
    <source>
        <dbReference type="Pfam" id="PF05840"/>
    </source>
</evidence>
<evidence type="ECO:0000256" key="1">
    <source>
        <dbReference type="ARBA" id="ARBA00003293"/>
    </source>
</evidence>
<dbReference type="GO" id="GO:0016787">
    <property type="term" value="F:hydrolase activity"/>
    <property type="evidence" value="ECO:0007669"/>
    <property type="project" value="UniProtKB-KW"/>
</dbReference>
<keyword evidence="6" id="KW-0378">Hydrolase</keyword>
<accession>A0A370F872</accession>
<dbReference type="AlphaFoldDB" id="A0A370F872"/>
<evidence type="ECO:0000256" key="7">
    <source>
        <dbReference type="SAM" id="MobiDB-lite"/>
    </source>
</evidence>
<feature type="region of interest" description="Disordered" evidence="7">
    <location>
        <begin position="683"/>
        <end position="704"/>
    </location>
</feature>
<feature type="region of interest" description="Disordered" evidence="7">
    <location>
        <begin position="428"/>
        <end position="448"/>
    </location>
</feature>
<evidence type="ECO:0000256" key="6">
    <source>
        <dbReference type="ARBA" id="ARBA00022801"/>
    </source>
</evidence>
<proteinExistence type="inferred from homology"/>
<evidence type="ECO:0000256" key="3">
    <source>
        <dbReference type="ARBA" id="ARBA00022705"/>
    </source>
</evidence>
<comment type="caution">
    <text evidence="9">The sequence shown here is derived from an EMBL/GenBank/DDBJ whole genome shotgun (WGS) entry which is preliminary data.</text>
</comment>
<organism evidence="9 10">
    <name type="scientific">Pseudacidovorax intermedius</name>
    <dbReference type="NCBI Taxonomy" id="433924"/>
    <lineage>
        <taxon>Bacteria</taxon>
        <taxon>Pseudomonadati</taxon>
        <taxon>Pseudomonadota</taxon>
        <taxon>Betaproteobacteria</taxon>
        <taxon>Burkholderiales</taxon>
        <taxon>Comamonadaceae</taxon>
        <taxon>Pseudacidovorax</taxon>
    </lineage>
</organism>
<comment type="function">
    <text evidence="1">Possible endonuclease which induces a single-strand cut and initiates DNA replication.</text>
</comment>
<feature type="domain" description="Replication gene A protein-like" evidence="8">
    <location>
        <begin position="161"/>
        <end position="406"/>
    </location>
</feature>